<dbReference type="InterPro" id="IPR050683">
    <property type="entry name" value="Bact_Polysacc_Export_ATP-bd"/>
</dbReference>
<dbReference type="EMBL" id="OX458332">
    <property type="protein sequence ID" value="CAI8825786.1"/>
    <property type="molecule type" value="Genomic_DNA"/>
</dbReference>
<dbReference type="SMART" id="SM00382">
    <property type="entry name" value="AAA"/>
    <property type="match status" value="1"/>
</dbReference>
<dbReference type="Pfam" id="PF00005">
    <property type="entry name" value="ABC_tran"/>
    <property type="match status" value="1"/>
</dbReference>
<dbReference type="SUPFAM" id="SSF52540">
    <property type="entry name" value="P-loop containing nucleoside triphosphate hydrolases"/>
    <property type="match status" value="1"/>
</dbReference>
<evidence type="ECO:0000256" key="3">
    <source>
        <dbReference type="ARBA" id="ARBA00022741"/>
    </source>
</evidence>
<dbReference type="InterPro" id="IPR003439">
    <property type="entry name" value="ABC_transporter-like_ATP-bd"/>
</dbReference>
<dbReference type="CDD" id="cd10147">
    <property type="entry name" value="Wzt_C-like"/>
    <property type="match status" value="1"/>
</dbReference>
<evidence type="ECO:0000256" key="2">
    <source>
        <dbReference type="ARBA" id="ARBA00022448"/>
    </source>
</evidence>
<evidence type="ECO:0000259" key="5">
    <source>
        <dbReference type="PROSITE" id="PS50893"/>
    </source>
</evidence>
<dbReference type="PANTHER" id="PTHR46743:SF2">
    <property type="entry name" value="TEICHOIC ACIDS EXPORT ATP-BINDING PROTEIN TAGH"/>
    <property type="match status" value="1"/>
</dbReference>
<dbReference type="GO" id="GO:0016020">
    <property type="term" value="C:membrane"/>
    <property type="evidence" value="ECO:0007669"/>
    <property type="project" value="InterPro"/>
</dbReference>
<keyword evidence="4 6" id="KW-0067">ATP-binding</keyword>
<dbReference type="InterPro" id="IPR015860">
    <property type="entry name" value="ABC_transpr_TagH-like"/>
</dbReference>
<dbReference type="CDD" id="cd03220">
    <property type="entry name" value="ABC_KpsT_Wzt"/>
    <property type="match status" value="1"/>
</dbReference>
<evidence type="ECO:0000256" key="4">
    <source>
        <dbReference type="ARBA" id="ARBA00022840"/>
    </source>
</evidence>
<gene>
    <name evidence="6" type="ORF">MCNOR_2031</name>
</gene>
<dbReference type="PROSITE" id="PS50893">
    <property type="entry name" value="ABC_TRANSPORTER_2"/>
    <property type="match status" value="1"/>
</dbReference>
<evidence type="ECO:0000313" key="7">
    <source>
        <dbReference type="Proteomes" id="UP001158598"/>
    </source>
</evidence>
<feature type="domain" description="ABC transporter" evidence="5">
    <location>
        <begin position="4"/>
        <end position="243"/>
    </location>
</feature>
<dbReference type="GO" id="GO:0140359">
    <property type="term" value="F:ABC-type transporter activity"/>
    <property type="evidence" value="ECO:0007669"/>
    <property type="project" value="InterPro"/>
</dbReference>
<accession>A0AA35UC78</accession>
<proteinExistence type="inferred from homology"/>
<dbReference type="Gene3D" id="3.40.50.300">
    <property type="entry name" value="P-loop containing nucleotide triphosphate hydrolases"/>
    <property type="match status" value="1"/>
</dbReference>
<dbReference type="Proteomes" id="UP001158598">
    <property type="component" value="Chromosome"/>
</dbReference>
<name>A0AA35UC78_METCP</name>
<dbReference type="AlphaFoldDB" id="A0AA35UC78"/>
<keyword evidence="2" id="KW-0813">Transport</keyword>
<evidence type="ECO:0000313" key="6">
    <source>
        <dbReference type="EMBL" id="CAI8825786.1"/>
    </source>
</evidence>
<dbReference type="Gene3D" id="2.70.50.60">
    <property type="entry name" value="abc- transporter (atp binding component) like domain"/>
    <property type="match status" value="1"/>
</dbReference>
<sequence length="415" mass="44077">MTAILLHNVAKSYRSYDHPWETLWEVFTKTRCHREWTALHPLSLEIAHGEVVGIVGTNGAGKSTLLKLIAGTLTPSAGDIRVNGHVAALLELGAGFHPDMTGRENVYLGASVMGLSSERVDRLYDGIVEFAGLGEFMDQPVKTYSSGMYMRLAFAVATAADPDVLILDEALSVGDGAFARKSFERIIGYKDAGKTILFCSHSLYQVEAICSRVLWLDHGRLVMDGEPARVVSAYAEFLGGGGEGCGTPDQPAPAAVAGSGVGRLTKVEVEADGVEGRKLTVRSGQTDLTVAVGFASDPALPPPSVGLTITGSNGWAVTSASTSNDGLTISRRPDGSGEVELSFPRFPLLKGAYWVNVFLLCEQGIHLYDRIEHAAELEVVQDGLEQGVVSLPRRWSVNGAPASAVSPTVPTVAAR</sequence>
<dbReference type="InterPro" id="IPR029439">
    <property type="entry name" value="Wzt_C"/>
</dbReference>
<dbReference type="Pfam" id="PF14524">
    <property type="entry name" value="Wzt_C"/>
    <property type="match status" value="1"/>
</dbReference>
<evidence type="ECO:0000256" key="1">
    <source>
        <dbReference type="ARBA" id="ARBA00005417"/>
    </source>
</evidence>
<dbReference type="PANTHER" id="PTHR46743">
    <property type="entry name" value="TEICHOIC ACIDS EXPORT ATP-BINDING PROTEIN TAGH"/>
    <property type="match status" value="1"/>
</dbReference>
<dbReference type="InterPro" id="IPR003593">
    <property type="entry name" value="AAA+_ATPase"/>
</dbReference>
<dbReference type="GO" id="GO:0016887">
    <property type="term" value="F:ATP hydrolysis activity"/>
    <property type="evidence" value="ECO:0007669"/>
    <property type="project" value="InterPro"/>
</dbReference>
<dbReference type="GO" id="GO:0005524">
    <property type="term" value="F:ATP binding"/>
    <property type="evidence" value="ECO:0007669"/>
    <property type="project" value="UniProtKB-KW"/>
</dbReference>
<dbReference type="InterPro" id="IPR027417">
    <property type="entry name" value="P-loop_NTPase"/>
</dbReference>
<comment type="similarity">
    <text evidence="1">Belongs to the ABC transporter superfamily.</text>
</comment>
<organism evidence="6 7">
    <name type="scientific">Methylococcus capsulatus</name>
    <dbReference type="NCBI Taxonomy" id="414"/>
    <lineage>
        <taxon>Bacteria</taxon>
        <taxon>Pseudomonadati</taxon>
        <taxon>Pseudomonadota</taxon>
        <taxon>Gammaproteobacteria</taxon>
        <taxon>Methylococcales</taxon>
        <taxon>Methylococcaceae</taxon>
        <taxon>Methylococcus</taxon>
    </lineage>
</organism>
<reference evidence="6" key="1">
    <citation type="submission" date="2023-03" db="EMBL/GenBank/DDBJ databases">
        <authorList>
            <person name="Pearce D."/>
        </authorList>
    </citation>
    <scope>NUCLEOTIDE SEQUENCE</scope>
    <source>
        <strain evidence="6">Mc</strain>
    </source>
</reference>
<protein>
    <submittedName>
        <fullName evidence="6">Lipopolysaccharide transport system ATP-binding protein</fullName>
    </submittedName>
</protein>
<keyword evidence="3" id="KW-0547">Nucleotide-binding</keyword>